<accession>A0A9P5V9R4</accession>
<dbReference type="Proteomes" id="UP000748756">
    <property type="component" value="Unassembled WGS sequence"/>
</dbReference>
<protein>
    <submittedName>
        <fullName evidence="2">Uncharacterized protein</fullName>
    </submittedName>
</protein>
<sequence length="662" mass="67049">MALNSANAIISAHTAAQPNSGAGLESHVAAFKSLRPTRSSTSGPGTSVTADRVAGWESRTQTQAQAEATIIPSIPRPSDNVILNLDRRSSQPSSSSLPTALSRPPRLRPPRMAGVGPTEAAAGTAAVVVQSKARRRARNSAPLGPRAQSLLEAGISVRSSSAGRQTRSASAAAAAAVAAAVNVVMDGSTAAKGSTRENVILNLGENGSSSATLPPPAHQQSTPYLSTLRTTRARSSQDNNMGICHPGASPPRFPTTPLSTTTGADTAAVTASVGDGVAHSTSLTHSSGGARAGTKRPRSVMETANDNNAPHTAGPGGDAESSGSNPGAGHASSDEGEDEVLDSGVVQLVGRRRAGRTTQVEEAVQAAPASAAPTGAGGPAFAVTMSVHPDTGVTTYTFLLLPGIDLNYPLGFHGAINVPQPASFEDSPRGSSPSTTTPIGCTLTASSSLSTSSSLSATSSGSAAGTPSSNTVLTAGTLAGDTLTARRAVANAARSMIENLQIAAYPLATTTTYQTSIVPHTTVTTAAVSTGNDQEGALTSSGSSTEPVSPHHDDANVDPASDSSLSESSSGQGGSKACEKRRRVGDHEGDSSIVHDVALMVASSILWGGVLWVIFSEDGKRFVEQVRPFVWTKLRALYPGQFQLGPPPPRTPPPLPPAPPGL</sequence>
<feature type="compositionally biased region" description="Low complexity" evidence="1">
    <location>
        <begin position="358"/>
        <end position="376"/>
    </location>
</feature>
<gene>
    <name evidence="2" type="ORF">BG015_009523</name>
</gene>
<feature type="region of interest" description="Disordered" evidence="1">
    <location>
        <begin position="87"/>
        <end position="122"/>
    </location>
</feature>
<keyword evidence="3" id="KW-1185">Reference proteome</keyword>
<organism evidence="2 3">
    <name type="scientific">Linnemannia schmuckeri</name>
    <dbReference type="NCBI Taxonomy" id="64567"/>
    <lineage>
        <taxon>Eukaryota</taxon>
        <taxon>Fungi</taxon>
        <taxon>Fungi incertae sedis</taxon>
        <taxon>Mucoromycota</taxon>
        <taxon>Mortierellomycotina</taxon>
        <taxon>Mortierellomycetes</taxon>
        <taxon>Mortierellales</taxon>
        <taxon>Mortierellaceae</taxon>
        <taxon>Linnemannia</taxon>
    </lineage>
</organism>
<reference evidence="2" key="1">
    <citation type="journal article" date="2020" name="Fungal Divers.">
        <title>Resolving the Mortierellaceae phylogeny through synthesis of multi-gene phylogenetics and phylogenomics.</title>
        <authorList>
            <person name="Vandepol N."/>
            <person name="Liber J."/>
            <person name="Desiro A."/>
            <person name="Na H."/>
            <person name="Kennedy M."/>
            <person name="Barry K."/>
            <person name="Grigoriev I.V."/>
            <person name="Miller A.N."/>
            <person name="O'Donnell K."/>
            <person name="Stajich J.E."/>
            <person name="Bonito G."/>
        </authorList>
    </citation>
    <scope>NUCLEOTIDE SEQUENCE</scope>
    <source>
        <strain evidence="2">NRRL 6426</strain>
    </source>
</reference>
<feature type="compositionally biased region" description="Polar residues" evidence="1">
    <location>
        <begin position="229"/>
        <end position="240"/>
    </location>
</feature>
<feature type="compositionally biased region" description="Low complexity" evidence="1">
    <location>
        <begin position="429"/>
        <end position="473"/>
    </location>
</feature>
<proteinExistence type="predicted"/>
<evidence type="ECO:0000313" key="3">
    <source>
        <dbReference type="Proteomes" id="UP000748756"/>
    </source>
</evidence>
<dbReference type="AlphaFoldDB" id="A0A9P5V9R4"/>
<name>A0A9P5V9R4_9FUNG</name>
<evidence type="ECO:0000313" key="2">
    <source>
        <dbReference type="EMBL" id="KAF9148732.1"/>
    </source>
</evidence>
<feature type="compositionally biased region" description="Pro residues" evidence="1">
    <location>
        <begin position="645"/>
        <end position="662"/>
    </location>
</feature>
<feature type="region of interest" description="Disordered" evidence="1">
    <location>
        <begin position="421"/>
        <end position="473"/>
    </location>
</feature>
<feature type="region of interest" description="Disordered" evidence="1">
    <location>
        <begin position="229"/>
        <end position="262"/>
    </location>
</feature>
<comment type="caution">
    <text evidence="2">The sequence shown here is derived from an EMBL/GenBank/DDBJ whole genome shotgun (WGS) entry which is preliminary data.</text>
</comment>
<dbReference type="EMBL" id="JAAAUQ010000620">
    <property type="protein sequence ID" value="KAF9148732.1"/>
    <property type="molecule type" value="Genomic_DNA"/>
</dbReference>
<feature type="compositionally biased region" description="Low complexity" evidence="1">
    <location>
        <begin position="90"/>
        <end position="122"/>
    </location>
</feature>
<feature type="region of interest" description="Disordered" evidence="1">
    <location>
        <begin position="532"/>
        <end position="588"/>
    </location>
</feature>
<feature type="compositionally biased region" description="Polar residues" evidence="1">
    <location>
        <begin position="532"/>
        <end position="547"/>
    </location>
</feature>
<feature type="compositionally biased region" description="Low complexity" evidence="1">
    <location>
        <begin position="561"/>
        <end position="570"/>
    </location>
</feature>
<evidence type="ECO:0000256" key="1">
    <source>
        <dbReference type="SAM" id="MobiDB-lite"/>
    </source>
</evidence>
<dbReference type="OrthoDB" id="2442338at2759"/>
<feature type="region of interest" description="Disordered" evidence="1">
    <location>
        <begin position="278"/>
        <end position="376"/>
    </location>
</feature>
<feature type="region of interest" description="Disordered" evidence="1">
    <location>
        <begin position="642"/>
        <end position="662"/>
    </location>
</feature>